<gene>
    <name evidence="1" type="ORF">A3L02_03375</name>
</gene>
<dbReference type="GeneID" id="33323765"/>
<keyword evidence="2" id="KW-1185">Reference proteome</keyword>
<dbReference type="Gene3D" id="2.60.120.180">
    <property type="match status" value="1"/>
</dbReference>
<dbReference type="AlphaFoldDB" id="A0A218P156"/>
<dbReference type="KEGG" id="tce:A3L02_03375"/>
<sequence length="292" mass="32175">MTRAGKLLVAVFVFVIFLSGYASAMSLSEIRDVAAAPAQEGDVQFTWWDQYLNNSIQLGDGRTVWMQTNFWNIVGGDGEVFMKFTKSTEDFAFYVNLKNVKTQWGGIAWATPEVIIDGRAPAQWWGDKPPVGGYDYAQLPMPASNLSNYDHIWVKVKYDIAKDNNALVRFGINIWFESTEGAPLGEVYVPFMDDFGGIVGDRTEVGELTSTVIVNGKLSNMKFTIQRALSGGGWGVLLFMPEEQLPASGEVLIDIAPMVKKVSEQLADFFGIPVENQAWASISIGSYSGGSY</sequence>
<dbReference type="RefSeq" id="WP_088862630.1">
    <property type="nucleotide sequence ID" value="NZ_CP014854.1"/>
</dbReference>
<proteinExistence type="predicted"/>
<dbReference type="InterPro" id="IPR013319">
    <property type="entry name" value="GH11/12"/>
</dbReference>
<reference evidence="1 2" key="1">
    <citation type="submission" date="2016-03" db="EMBL/GenBank/DDBJ databases">
        <title>Complete genome sequence of Thermococcus celer.</title>
        <authorList>
            <person name="Oger P.M."/>
        </authorList>
    </citation>
    <scope>NUCLEOTIDE SEQUENCE [LARGE SCALE GENOMIC DNA]</scope>
    <source>
        <strain evidence="1 2">Vu 13</strain>
    </source>
</reference>
<protein>
    <submittedName>
        <fullName evidence="1">Uncharacterized protein</fullName>
    </submittedName>
</protein>
<evidence type="ECO:0000313" key="2">
    <source>
        <dbReference type="Proteomes" id="UP000197156"/>
    </source>
</evidence>
<dbReference type="GO" id="GO:0004553">
    <property type="term" value="F:hydrolase activity, hydrolyzing O-glycosyl compounds"/>
    <property type="evidence" value="ECO:0007669"/>
    <property type="project" value="InterPro"/>
</dbReference>
<dbReference type="OrthoDB" id="101962at2157"/>
<evidence type="ECO:0000313" key="1">
    <source>
        <dbReference type="EMBL" id="ASI98669.1"/>
    </source>
</evidence>
<organism evidence="1 2">
    <name type="scientific">Thermococcus celer Vu 13 = JCM 8558</name>
    <dbReference type="NCBI Taxonomy" id="1293037"/>
    <lineage>
        <taxon>Archaea</taxon>
        <taxon>Methanobacteriati</taxon>
        <taxon>Methanobacteriota</taxon>
        <taxon>Thermococci</taxon>
        <taxon>Thermococcales</taxon>
        <taxon>Thermococcaceae</taxon>
        <taxon>Thermococcus</taxon>
    </lineage>
</organism>
<name>A0A218P156_THECE</name>
<dbReference type="Proteomes" id="UP000197156">
    <property type="component" value="Chromosome"/>
</dbReference>
<dbReference type="EMBL" id="CP014854">
    <property type="protein sequence ID" value="ASI98669.1"/>
    <property type="molecule type" value="Genomic_DNA"/>
</dbReference>
<accession>A0A218P156</accession>